<evidence type="ECO:0000256" key="1">
    <source>
        <dbReference type="ARBA" id="ARBA00004141"/>
    </source>
</evidence>
<dbReference type="Proteomes" id="UP000195326">
    <property type="component" value="Unassembled WGS sequence"/>
</dbReference>
<evidence type="ECO:0000256" key="3">
    <source>
        <dbReference type="ARBA" id="ARBA00022989"/>
    </source>
</evidence>
<evidence type="ECO:0000313" key="9">
    <source>
        <dbReference type="Proteomes" id="UP000195326"/>
    </source>
</evidence>
<dbReference type="PANTHER" id="PTHR21016:SF25">
    <property type="entry name" value="TM2 DOMAIN-CONTAINING PROTEIN DDB_G0277895-RELATED"/>
    <property type="match status" value="1"/>
</dbReference>
<dbReference type="InterPro" id="IPR026870">
    <property type="entry name" value="Zinc_ribbon_dom"/>
</dbReference>
<dbReference type="AlphaFoldDB" id="A0A1Y4LVH1"/>
<dbReference type="Pfam" id="PF05154">
    <property type="entry name" value="TM2"/>
    <property type="match status" value="1"/>
</dbReference>
<evidence type="ECO:0000259" key="7">
    <source>
        <dbReference type="Pfam" id="PF13240"/>
    </source>
</evidence>
<comment type="subcellular location">
    <subcellularLocation>
        <location evidence="1">Membrane</location>
        <topology evidence="1">Multi-pass membrane protein</topology>
    </subcellularLocation>
</comment>
<protein>
    <recommendedName>
        <fullName evidence="10">TM2 domain-containing protein</fullName>
    </recommendedName>
</protein>
<dbReference type="GO" id="GO:0016020">
    <property type="term" value="C:membrane"/>
    <property type="evidence" value="ECO:0007669"/>
    <property type="project" value="UniProtKB-SubCell"/>
</dbReference>
<organism evidence="8 9">
    <name type="scientific">Butyricicoccus pullicaecorum</name>
    <dbReference type="NCBI Taxonomy" id="501571"/>
    <lineage>
        <taxon>Bacteria</taxon>
        <taxon>Bacillati</taxon>
        <taxon>Bacillota</taxon>
        <taxon>Clostridia</taxon>
        <taxon>Eubacteriales</taxon>
        <taxon>Butyricicoccaceae</taxon>
        <taxon>Butyricicoccus</taxon>
    </lineage>
</organism>
<evidence type="ECO:0000256" key="2">
    <source>
        <dbReference type="ARBA" id="ARBA00022692"/>
    </source>
</evidence>
<name>A0A1Y4LVH1_9FIRM</name>
<evidence type="ECO:0000259" key="6">
    <source>
        <dbReference type="Pfam" id="PF05154"/>
    </source>
</evidence>
<dbReference type="InterPro" id="IPR050932">
    <property type="entry name" value="TM2D1-3-like"/>
</dbReference>
<keyword evidence="3 5" id="KW-1133">Transmembrane helix</keyword>
<dbReference type="InterPro" id="IPR007829">
    <property type="entry name" value="TM2"/>
</dbReference>
<comment type="caution">
    <text evidence="8">The sequence shown here is derived from an EMBL/GenBank/DDBJ whole genome shotgun (WGS) entry which is preliminary data.</text>
</comment>
<dbReference type="RefSeq" id="WP_087414728.1">
    <property type="nucleotide sequence ID" value="NZ_JBKTCX010000040.1"/>
</dbReference>
<evidence type="ECO:0000256" key="5">
    <source>
        <dbReference type="SAM" id="Phobius"/>
    </source>
</evidence>
<evidence type="ECO:0000313" key="8">
    <source>
        <dbReference type="EMBL" id="OUP59041.1"/>
    </source>
</evidence>
<feature type="transmembrane region" description="Helical" evidence="5">
    <location>
        <begin position="84"/>
        <end position="107"/>
    </location>
</feature>
<evidence type="ECO:0008006" key="10">
    <source>
        <dbReference type="Google" id="ProtNLM"/>
    </source>
</evidence>
<keyword evidence="4 5" id="KW-0472">Membrane</keyword>
<feature type="domain" description="Zinc-ribbon" evidence="7">
    <location>
        <begin position="2"/>
        <end position="24"/>
    </location>
</feature>
<accession>A0A1Y4LVH1</accession>
<sequence>MYCKQCGNEVAEGAKFCESCGTPIDQVEEAKRQTQQEQPTIVINNNVSGGMDYPYKNKWVAFALCLLLGLIGAHRFYVGKIGTGIIWLLTGGCFGIGWIVDLIMILVDSFRDKAGFPLK</sequence>
<dbReference type="Pfam" id="PF13240">
    <property type="entry name" value="Zn_Ribbon_1"/>
    <property type="match status" value="1"/>
</dbReference>
<keyword evidence="2 5" id="KW-0812">Transmembrane</keyword>
<dbReference type="EMBL" id="NFKL01000007">
    <property type="protein sequence ID" value="OUP59041.1"/>
    <property type="molecule type" value="Genomic_DNA"/>
</dbReference>
<reference evidence="9" key="1">
    <citation type="submission" date="2017-04" db="EMBL/GenBank/DDBJ databases">
        <title>Function of individual gut microbiota members based on whole genome sequencing of pure cultures obtained from chicken caecum.</title>
        <authorList>
            <person name="Medvecky M."/>
            <person name="Cejkova D."/>
            <person name="Polansky O."/>
            <person name="Karasova D."/>
            <person name="Kubasova T."/>
            <person name="Cizek A."/>
            <person name="Rychlik I."/>
        </authorList>
    </citation>
    <scope>NUCLEOTIDE SEQUENCE [LARGE SCALE GENOMIC DNA]</scope>
    <source>
        <strain evidence="9">An179</strain>
    </source>
</reference>
<dbReference type="PANTHER" id="PTHR21016">
    <property type="entry name" value="BETA-AMYLOID BINDING PROTEIN-RELATED"/>
    <property type="match status" value="1"/>
</dbReference>
<feature type="domain" description="TM2" evidence="6">
    <location>
        <begin position="55"/>
        <end position="103"/>
    </location>
</feature>
<gene>
    <name evidence="8" type="ORF">B5F15_06120</name>
</gene>
<evidence type="ECO:0000256" key="4">
    <source>
        <dbReference type="ARBA" id="ARBA00023136"/>
    </source>
</evidence>
<feature type="transmembrane region" description="Helical" evidence="5">
    <location>
        <begin position="59"/>
        <end position="78"/>
    </location>
</feature>
<proteinExistence type="predicted"/>